<reference evidence="8 9" key="1">
    <citation type="journal article" date="2011" name="Science">
        <title>The Selaginella genome identifies genetic changes associated with the evolution of vascular plants.</title>
        <authorList>
            <person name="Banks J.A."/>
            <person name="Nishiyama T."/>
            <person name="Hasebe M."/>
            <person name="Bowman J.L."/>
            <person name="Gribskov M."/>
            <person name="dePamphilis C."/>
            <person name="Albert V.A."/>
            <person name="Aono N."/>
            <person name="Aoyama T."/>
            <person name="Ambrose B.A."/>
            <person name="Ashton N.W."/>
            <person name="Axtell M.J."/>
            <person name="Barker E."/>
            <person name="Barker M.S."/>
            <person name="Bennetzen J.L."/>
            <person name="Bonawitz N.D."/>
            <person name="Chapple C."/>
            <person name="Cheng C."/>
            <person name="Correa L.G."/>
            <person name="Dacre M."/>
            <person name="DeBarry J."/>
            <person name="Dreyer I."/>
            <person name="Elias M."/>
            <person name="Engstrom E.M."/>
            <person name="Estelle M."/>
            <person name="Feng L."/>
            <person name="Finet C."/>
            <person name="Floyd S.K."/>
            <person name="Frommer W.B."/>
            <person name="Fujita T."/>
            <person name="Gramzow L."/>
            <person name="Gutensohn M."/>
            <person name="Harholt J."/>
            <person name="Hattori M."/>
            <person name="Heyl A."/>
            <person name="Hirai T."/>
            <person name="Hiwatashi Y."/>
            <person name="Ishikawa M."/>
            <person name="Iwata M."/>
            <person name="Karol K.G."/>
            <person name="Koehler B."/>
            <person name="Kolukisaoglu U."/>
            <person name="Kubo M."/>
            <person name="Kurata T."/>
            <person name="Lalonde S."/>
            <person name="Li K."/>
            <person name="Li Y."/>
            <person name="Litt A."/>
            <person name="Lyons E."/>
            <person name="Manning G."/>
            <person name="Maruyama T."/>
            <person name="Michael T.P."/>
            <person name="Mikami K."/>
            <person name="Miyazaki S."/>
            <person name="Morinaga S."/>
            <person name="Murata T."/>
            <person name="Mueller-Roeber B."/>
            <person name="Nelson D.R."/>
            <person name="Obara M."/>
            <person name="Oguri Y."/>
            <person name="Olmstead R.G."/>
            <person name="Onodera N."/>
            <person name="Petersen B.L."/>
            <person name="Pils B."/>
            <person name="Prigge M."/>
            <person name="Rensing S.A."/>
            <person name="Riano-Pachon D.M."/>
            <person name="Roberts A.W."/>
            <person name="Sato Y."/>
            <person name="Scheller H.V."/>
            <person name="Schulz B."/>
            <person name="Schulz C."/>
            <person name="Shakirov E.V."/>
            <person name="Shibagaki N."/>
            <person name="Shinohara N."/>
            <person name="Shippen D.E."/>
            <person name="Soerensen I."/>
            <person name="Sotooka R."/>
            <person name="Sugimoto N."/>
            <person name="Sugita M."/>
            <person name="Sumikawa N."/>
            <person name="Tanurdzic M."/>
            <person name="Theissen G."/>
            <person name="Ulvskov P."/>
            <person name="Wakazuki S."/>
            <person name="Weng J.K."/>
            <person name="Willats W.W."/>
            <person name="Wipf D."/>
            <person name="Wolf P.G."/>
            <person name="Yang L."/>
            <person name="Zimmer A.D."/>
            <person name="Zhu Q."/>
            <person name="Mitros T."/>
            <person name="Hellsten U."/>
            <person name="Loque D."/>
            <person name="Otillar R."/>
            <person name="Salamov A."/>
            <person name="Schmutz J."/>
            <person name="Shapiro H."/>
            <person name="Lindquist E."/>
            <person name="Lucas S."/>
            <person name="Rokhsar D."/>
            <person name="Grigoriev I.V."/>
        </authorList>
    </citation>
    <scope>NUCLEOTIDE SEQUENCE [LARGE SCALE GENOMIC DNA]</scope>
</reference>
<evidence type="ECO:0000256" key="1">
    <source>
        <dbReference type="ARBA" id="ARBA00004141"/>
    </source>
</evidence>
<dbReference type="GO" id="GO:0005783">
    <property type="term" value="C:endoplasmic reticulum"/>
    <property type="evidence" value="ECO:0000318"/>
    <property type="project" value="GO_Central"/>
</dbReference>
<dbReference type="Gramene" id="EFJ22510">
    <property type="protein sequence ID" value="EFJ22510"/>
    <property type="gene ID" value="SELMODRAFT_104937"/>
</dbReference>
<keyword evidence="5 7" id="KW-1133">Transmembrane helix</keyword>
<dbReference type="eggNOG" id="KOG3972">
    <property type="taxonomic scope" value="Eukaryota"/>
</dbReference>
<evidence type="ECO:0000256" key="2">
    <source>
        <dbReference type="ARBA" id="ARBA00005577"/>
    </source>
</evidence>
<feature type="transmembrane region" description="Helical" evidence="7">
    <location>
        <begin position="214"/>
        <end position="235"/>
    </location>
</feature>
<comment type="similarity">
    <text evidence="2">Belongs to the APH-1 family.</text>
</comment>
<dbReference type="PANTHER" id="PTHR12889">
    <property type="entry name" value="GAMMA-SECRETASE SUBUNIT APH-1"/>
    <property type="match status" value="1"/>
</dbReference>
<feature type="transmembrane region" description="Helical" evidence="7">
    <location>
        <begin position="113"/>
        <end position="136"/>
    </location>
</feature>
<keyword evidence="3 7" id="KW-0812">Transmembrane</keyword>
<evidence type="ECO:0000313" key="8">
    <source>
        <dbReference type="EMBL" id="EFJ22510.1"/>
    </source>
</evidence>
<evidence type="ECO:0000256" key="3">
    <source>
        <dbReference type="ARBA" id="ARBA00022692"/>
    </source>
</evidence>
<dbReference type="HOGENOM" id="CLU_1117281_0_0_1"/>
<name>D8RYX4_SELML</name>
<comment type="subcellular location">
    <subcellularLocation>
        <location evidence="1">Membrane</location>
        <topology evidence="1">Multi-pass membrane protein</topology>
    </subcellularLocation>
</comment>
<dbReference type="EMBL" id="GL377595">
    <property type="protein sequence ID" value="EFJ22510.1"/>
    <property type="molecule type" value="Genomic_DNA"/>
</dbReference>
<gene>
    <name evidence="8" type="ORF">SELMODRAFT_104937</name>
</gene>
<organism evidence="9">
    <name type="scientific">Selaginella moellendorffii</name>
    <name type="common">Spikemoss</name>
    <dbReference type="NCBI Taxonomy" id="88036"/>
    <lineage>
        <taxon>Eukaryota</taxon>
        <taxon>Viridiplantae</taxon>
        <taxon>Streptophyta</taxon>
        <taxon>Embryophyta</taxon>
        <taxon>Tracheophyta</taxon>
        <taxon>Lycopodiopsida</taxon>
        <taxon>Selaginellales</taxon>
        <taxon>Selaginellaceae</taxon>
        <taxon>Selaginella</taxon>
    </lineage>
</organism>
<evidence type="ECO:0000313" key="9">
    <source>
        <dbReference type="Proteomes" id="UP000001514"/>
    </source>
</evidence>
<dbReference type="Pfam" id="PF06105">
    <property type="entry name" value="Aph-1"/>
    <property type="match status" value="1"/>
</dbReference>
<feature type="transmembrane region" description="Helical" evidence="7">
    <location>
        <begin position="6"/>
        <end position="23"/>
    </location>
</feature>
<dbReference type="InParanoid" id="D8RYX4"/>
<evidence type="ECO:0000256" key="6">
    <source>
        <dbReference type="ARBA" id="ARBA00023136"/>
    </source>
</evidence>
<keyword evidence="9" id="KW-1185">Reference proteome</keyword>
<dbReference type="FunCoup" id="D8RYX4">
    <property type="interactions" value="3667"/>
</dbReference>
<evidence type="ECO:0008006" key="10">
    <source>
        <dbReference type="Google" id="ProtNLM"/>
    </source>
</evidence>
<dbReference type="OMA" id="PTYIIMF"/>
<dbReference type="KEGG" id="smo:SELMODRAFT_104937"/>
<dbReference type="GO" id="GO:0070765">
    <property type="term" value="C:gamma-secretase complex"/>
    <property type="evidence" value="ECO:0000318"/>
    <property type="project" value="GO_Central"/>
</dbReference>
<feature type="transmembrane region" description="Helical" evidence="7">
    <location>
        <begin position="156"/>
        <end position="178"/>
    </location>
</feature>
<dbReference type="GO" id="GO:0016485">
    <property type="term" value="P:protein processing"/>
    <property type="evidence" value="ECO:0000318"/>
    <property type="project" value="GO_Central"/>
</dbReference>
<dbReference type="GO" id="GO:0030674">
    <property type="term" value="F:protein-macromolecule adaptor activity"/>
    <property type="evidence" value="ECO:0000318"/>
    <property type="project" value="GO_Central"/>
</dbReference>
<protein>
    <recommendedName>
        <fullName evidence="10">Gamma-secretase subunit APH1-like</fullName>
    </recommendedName>
</protein>
<feature type="transmembrane region" description="Helical" evidence="7">
    <location>
        <begin position="190"/>
        <end position="208"/>
    </location>
</feature>
<dbReference type="AlphaFoldDB" id="D8RYX4"/>
<accession>D8RYX4</accession>
<evidence type="ECO:0000256" key="7">
    <source>
        <dbReference type="SAM" id="Phobius"/>
    </source>
</evidence>
<feature type="transmembrane region" description="Helical" evidence="7">
    <location>
        <begin position="30"/>
        <end position="56"/>
    </location>
</feature>
<evidence type="ECO:0000256" key="5">
    <source>
        <dbReference type="ARBA" id="ARBA00022989"/>
    </source>
</evidence>
<dbReference type="Proteomes" id="UP000001514">
    <property type="component" value="Unassembled WGS sequence"/>
</dbReference>
<dbReference type="OrthoDB" id="6507463at2759"/>
<dbReference type="GO" id="GO:0007219">
    <property type="term" value="P:Notch signaling pathway"/>
    <property type="evidence" value="ECO:0007669"/>
    <property type="project" value="UniProtKB-KW"/>
</dbReference>
<keyword evidence="6 7" id="KW-0472">Membrane</keyword>
<keyword evidence="4" id="KW-0914">Notch signaling pathway</keyword>
<dbReference type="InterPro" id="IPR009294">
    <property type="entry name" value="Aph-1"/>
</dbReference>
<proteinExistence type="inferred from homology"/>
<dbReference type="STRING" id="88036.D8RYX4"/>
<evidence type="ECO:0000256" key="4">
    <source>
        <dbReference type="ARBA" id="ARBA00022976"/>
    </source>
</evidence>
<sequence length="239" mass="25950">MTVASGVGYTLIALGPGFSLFFLSIVSKPLLILTLLASTLVWLASLVALAIVWRGFLPLGSSDWICLPLLASSVALQEFLRVHFWRTFKKVESSLNGVAVRISKPPLRPSEKIEIAIALGFGHGLAHSIMFCLSLLTPAFGPGTFYLRSCPQMPFFLVISLISLGFLLIHTFSMVIFFKGYEDHNSGLRFFVPAMHAVASSLTLVNLVQNGCVIGTPLVMLCAALTLFVCGKSLWQKGD</sequence>